<dbReference type="EMBL" id="SPDV01000013">
    <property type="protein sequence ID" value="TFI58686.1"/>
    <property type="molecule type" value="Genomic_DNA"/>
</dbReference>
<dbReference type="Proteomes" id="UP000298213">
    <property type="component" value="Unassembled WGS sequence"/>
</dbReference>
<proteinExistence type="predicted"/>
<dbReference type="InterPro" id="IPR036866">
    <property type="entry name" value="RibonucZ/Hydroxyglut_hydro"/>
</dbReference>
<dbReference type="Gene3D" id="3.60.15.10">
    <property type="entry name" value="Ribonuclease Z/Hydroxyacylglutathione hydrolase-like"/>
    <property type="match status" value="1"/>
</dbReference>
<name>A0A4Y8ZW69_9SPHN</name>
<dbReference type="CDD" id="cd16278">
    <property type="entry name" value="metallo-hydrolase-like_MBL-fold"/>
    <property type="match status" value="1"/>
</dbReference>
<dbReference type="InterPro" id="IPR036388">
    <property type="entry name" value="WH-like_DNA-bd_sf"/>
</dbReference>
<keyword evidence="3" id="KW-1185">Reference proteome</keyword>
<dbReference type="SUPFAM" id="SSF56281">
    <property type="entry name" value="Metallo-hydrolase/oxidoreductase"/>
    <property type="match status" value="1"/>
</dbReference>
<comment type="caution">
    <text evidence="2">The sequence shown here is derived from an EMBL/GenBank/DDBJ whole genome shotgun (WGS) entry which is preliminary data.</text>
</comment>
<dbReference type="GO" id="GO:0016787">
    <property type="term" value="F:hydrolase activity"/>
    <property type="evidence" value="ECO:0007669"/>
    <property type="project" value="UniProtKB-KW"/>
</dbReference>
<dbReference type="RefSeq" id="WP_135085737.1">
    <property type="nucleotide sequence ID" value="NZ_SPDV01000013.1"/>
</dbReference>
<dbReference type="Pfam" id="PF00753">
    <property type="entry name" value="Lactamase_B"/>
    <property type="match status" value="1"/>
</dbReference>
<evidence type="ECO:0000313" key="2">
    <source>
        <dbReference type="EMBL" id="TFI58686.1"/>
    </source>
</evidence>
<dbReference type="OrthoDB" id="9788263at2"/>
<organism evidence="2 3">
    <name type="scientific">Sphingomonas parva</name>
    <dbReference type="NCBI Taxonomy" id="2555898"/>
    <lineage>
        <taxon>Bacteria</taxon>
        <taxon>Pseudomonadati</taxon>
        <taxon>Pseudomonadota</taxon>
        <taxon>Alphaproteobacteria</taxon>
        <taxon>Sphingomonadales</taxon>
        <taxon>Sphingomonadaceae</taxon>
        <taxon>Sphingomonas</taxon>
    </lineage>
</organism>
<dbReference type="AlphaFoldDB" id="A0A4Y8ZW69"/>
<dbReference type="PANTHER" id="PTHR23131">
    <property type="entry name" value="ENDORIBONUCLEASE LACTB2"/>
    <property type="match status" value="1"/>
</dbReference>
<dbReference type="Gene3D" id="1.10.10.10">
    <property type="entry name" value="Winged helix-like DNA-binding domain superfamily/Winged helix DNA-binding domain"/>
    <property type="match status" value="1"/>
</dbReference>
<sequence length="287" mass="31074">MAAMDEWPTGRIERLGPLVRRLLAPNPSPFTFTGTQTYVIGEGEVAIIDPGPDVAAHVEALLAAIRDERVAAIVCTHTHRDHSPASRAVRAATGAPIVGCAALALDDEGPRADDAFDVDYSPDRVLGDGDRIAGPGWTLEAVATPGHTSNHLCFALPEASALFSGDHVMGWSTTVVAPPDGDMADYMASLERLRTRAERLYYPAHGPAITDPQAHLDRLIAHRRGRERQILDLLREGQQAIPPMVEIIYRDVDSRLHPAAARSVLAHLIDMHSRGLVRRAGEAWQPA</sequence>
<keyword evidence="2" id="KW-0378">Hydrolase</keyword>
<evidence type="ECO:0000259" key="1">
    <source>
        <dbReference type="SMART" id="SM00849"/>
    </source>
</evidence>
<protein>
    <submittedName>
        <fullName evidence="2">MBL fold metallo-hydrolase</fullName>
    </submittedName>
</protein>
<dbReference type="Pfam" id="PF17778">
    <property type="entry name" value="WHD_BLACT"/>
    <property type="match status" value="1"/>
</dbReference>
<dbReference type="InterPro" id="IPR050662">
    <property type="entry name" value="Sec-metab_biosynth-thioest"/>
</dbReference>
<dbReference type="InterPro" id="IPR001279">
    <property type="entry name" value="Metallo-B-lactamas"/>
</dbReference>
<feature type="domain" description="Metallo-beta-lactamase" evidence="1">
    <location>
        <begin position="33"/>
        <end position="205"/>
    </location>
</feature>
<reference evidence="2 3" key="1">
    <citation type="submission" date="2019-03" db="EMBL/GenBank/DDBJ databases">
        <title>Genome sequence of Sphingomonas sp. 17J27-24.</title>
        <authorList>
            <person name="Kim M."/>
            <person name="Maeng S."/>
            <person name="Sathiyaraj S."/>
        </authorList>
    </citation>
    <scope>NUCLEOTIDE SEQUENCE [LARGE SCALE GENOMIC DNA]</scope>
    <source>
        <strain evidence="2 3">17J27-24</strain>
    </source>
</reference>
<dbReference type="PANTHER" id="PTHR23131:SF0">
    <property type="entry name" value="ENDORIBONUCLEASE LACTB2"/>
    <property type="match status" value="1"/>
</dbReference>
<dbReference type="SMART" id="SM00849">
    <property type="entry name" value="Lactamase_B"/>
    <property type="match status" value="1"/>
</dbReference>
<gene>
    <name evidence="2" type="ORF">E2493_08605</name>
</gene>
<accession>A0A4Y8ZW69</accession>
<dbReference type="InterPro" id="IPR041516">
    <property type="entry name" value="LACTB2_WH"/>
</dbReference>
<evidence type="ECO:0000313" key="3">
    <source>
        <dbReference type="Proteomes" id="UP000298213"/>
    </source>
</evidence>